<sequence length="482" mass="55653">MKKTYKYSVITMLMLSLAIVTNSCSYNPKIRIASFNILSGQFKFNMELGPRADDYEYKRMLQVRYIDSVQPDIILLQEAEPLYEQIDYIIKKMPWLQSVKASNGLSILYHKNKFELLNHGYVRPISLQHASLKHVQSGKKLNVLNMHLAGEAGSLLNLRKIMAWASQHLDMNHESTLLAGDMNASLTSKYYDQFINDFPVFNDPNHNDALKFNKELIDWILLNKGFKLVGSGWKKAKLESRFISDHPIVWADLNLTDVNDNFDFDKASRPYLVLDKQDKTIHKYFSVHSEEIFHLKGQNYFLSTENQLIIDAKQYSVGFWLNSSIENNQLGQNYLITNQGYPFGWEVELRSGVPYFEARIESGQGKKSKGVKISGNTMVEANKWYHILVSIDEENDAKLYLNGILEGSVSLSGKIAYHKENPGIFIGTRWDLRNIFKGKITKPVFYKTIINSQKLNTILESKSNMTKEDMELFYLNFKNKKQ</sequence>
<name>A0ABU7XNL7_9FLAO</name>
<protein>
    <recommendedName>
        <fullName evidence="2">Endonuclease/exonuclease/phosphatase domain-containing protein</fullName>
    </recommendedName>
</protein>
<dbReference type="Pfam" id="PF03372">
    <property type="entry name" value="Exo_endo_phos"/>
    <property type="match status" value="1"/>
</dbReference>
<keyword evidence="4" id="KW-1185">Reference proteome</keyword>
<dbReference type="InterPro" id="IPR036691">
    <property type="entry name" value="Endo/exonu/phosph_ase_sf"/>
</dbReference>
<comment type="caution">
    <text evidence="3">The sequence shown here is derived from an EMBL/GenBank/DDBJ whole genome shotgun (WGS) entry which is preliminary data.</text>
</comment>
<evidence type="ECO:0000313" key="3">
    <source>
        <dbReference type="EMBL" id="MEF3832308.1"/>
    </source>
</evidence>
<reference evidence="3 4" key="1">
    <citation type="submission" date="2022-09" db="EMBL/GenBank/DDBJ databases">
        <title>Genome sequencing of Flavivirga sp. MEBiC05379.</title>
        <authorList>
            <person name="Oh H.-M."/>
            <person name="Kwon K.K."/>
            <person name="Park M.J."/>
            <person name="Yang S.-H."/>
        </authorList>
    </citation>
    <scope>NUCLEOTIDE SEQUENCE [LARGE SCALE GENOMIC DNA]</scope>
    <source>
        <strain evidence="3 4">MEBiC05379</strain>
    </source>
</reference>
<feature type="chain" id="PRO_5045805679" description="Endonuclease/exonuclease/phosphatase domain-containing protein" evidence="1">
    <location>
        <begin position="26"/>
        <end position="482"/>
    </location>
</feature>
<dbReference type="InterPro" id="IPR005135">
    <property type="entry name" value="Endo/exonuclease/phosphatase"/>
</dbReference>
<dbReference type="SUPFAM" id="SSF56219">
    <property type="entry name" value="DNase I-like"/>
    <property type="match status" value="1"/>
</dbReference>
<organism evidence="3 4">
    <name type="scientific">Flavivirga spongiicola</name>
    <dbReference type="NCBI Taxonomy" id="421621"/>
    <lineage>
        <taxon>Bacteria</taxon>
        <taxon>Pseudomonadati</taxon>
        <taxon>Bacteroidota</taxon>
        <taxon>Flavobacteriia</taxon>
        <taxon>Flavobacteriales</taxon>
        <taxon>Flavobacteriaceae</taxon>
        <taxon>Flavivirga</taxon>
    </lineage>
</organism>
<dbReference type="SUPFAM" id="SSF49899">
    <property type="entry name" value="Concanavalin A-like lectins/glucanases"/>
    <property type="match status" value="1"/>
</dbReference>
<proteinExistence type="predicted"/>
<evidence type="ECO:0000256" key="1">
    <source>
        <dbReference type="SAM" id="SignalP"/>
    </source>
</evidence>
<dbReference type="EMBL" id="JAODOP010000004">
    <property type="protein sequence ID" value="MEF3832308.1"/>
    <property type="molecule type" value="Genomic_DNA"/>
</dbReference>
<accession>A0ABU7XNL7</accession>
<dbReference type="Pfam" id="PF13385">
    <property type="entry name" value="Laminin_G_3"/>
    <property type="match status" value="1"/>
</dbReference>
<keyword evidence="1" id="KW-0732">Signal</keyword>
<dbReference type="Proteomes" id="UP001337305">
    <property type="component" value="Unassembled WGS sequence"/>
</dbReference>
<dbReference type="Gene3D" id="3.60.10.10">
    <property type="entry name" value="Endonuclease/exonuclease/phosphatase"/>
    <property type="match status" value="1"/>
</dbReference>
<dbReference type="RefSeq" id="WP_303304689.1">
    <property type="nucleotide sequence ID" value="NZ_JAODOP010000004.1"/>
</dbReference>
<feature type="signal peptide" evidence="1">
    <location>
        <begin position="1"/>
        <end position="25"/>
    </location>
</feature>
<gene>
    <name evidence="3" type="ORF">N1F79_04150</name>
</gene>
<evidence type="ECO:0000313" key="4">
    <source>
        <dbReference type="Proteomes" id="UP001337305"/>
    </source>
</evidence>
<dbReference type="InterPro" id="IPR013320">
    <property type="entry name" value="ConA-like_dom_sf"/>
</dbReference>
<dbReference type="Gene3D" id="2.60.120.200">
    <property type="match status" value="1"/>
</dbReference>
<evidence type="ECO:0000259" key="2">
    <source>
        <dbReference type="Pfam" id="PF03372"/>
    </source>
</evidence>
<feature type="domain" description="Endonuclease/exonuclease/phosphatase" evidence="2">
    <location>
        <begin position="33"/>
        <end position="246"/>
    </location>
</feature>